<dbReference type="PROSITE" id="PS51084">
    <property type="entry name" value="HIT_2"/>
    <property type="match status" value="1"/>
</dbReference>
<evidence type="ECO:0000259" key="5">
    <source>
        <dbReference type="PROSITE" id="PS51084"/>
    </source>
</evidence>
<proteinExistence type="predicted"/>
<dbReference type="GO" id="GO:0003824">
    <property type="term" value="F:catalytic activity"/>
    <property type="evidence" value="ECO:0007669"/>
    <property type="project" value="InterPro"/>
</dbReference>
<dbReference type="RefSeq" id="WP_154528986.1">
    <property type="nucleotide sequence ID" value="NZ_JAXDZJ010000058.1"/>
</dbReference>
<dbReference type="SUPFAM" id="SSF54197">
    <property type="entry name" value="HIT-like"/>
    <property type="match status" value="1"/>
</dbReference>
<feature type="domain" description="HIT" evidence="5">
    <location>
        <begin position="24"/>
        <end position="135"/>
    </location>
</feature>
<organism evidence="6 7">
    <name type="scientific">Pyramidobacter porci</name>
    <dbReference type="NCBI Taxonomy" id="2605789"/>
    <lineage>
        <taxon>Bacteria</taxon>
        <taxon>Thermotogati</taxon>
        <taxon>Synergistota</taxon>
        <taxon>Synergistia</taxon>
        <taxon>Synergistales</taxon>
        <taxon>Dethiosulfovibrionaceae</taxon>
        <taxon>Pyramidobacter</taxon>
    </lineage>
</organism>
<gene>
    <name evidence="6" type="ORF">FYJ74_07635</name>
</gene>
<dbReference type="EMBL" id="VUNH01000007">
    <property type="protein sequence ID" value="MST55901.1"/>
    <property type="molecule type" value="Genomic_DNA"/>
</dbReference>
<dbReference type="InterPro" id="IPR052908">
    <property type="entry name" value="AP-4-A_phosphorylase"/>
</dbReference>
<dbReference type="InterPro" id="IPR036265">
    <property type="entry name" value="HIT-like_sf"/>
</dbReference>
<dbReference type="AlphaFoldDB" id="A0A6L5YCC4"/>
<feature type="short sequence motif" description="Histidine triad motif" evidence="4">
    <location>
        <begin position="120"/>
        <end position="124"/>
    </location>
</feature>
<feature type="binding site" evidence="3">
    <location>
        <position position="52"/>
    </location>
    <ligand>
        <name>substrate</name>
    </ligand>
</feature>
<evidence type="ECO:0000256" key="1">
    <source>
        <dbReference type="ARBA" id="ARBA00022741"/>
    </source>
</evidence>
<dbReference type="GO" id="GO:0000166">
    <property type="term" value="F:nucleotide binding"/>
    <property type="evidence" value="ECO:0007669"/>
    <property type="project" value="UniProtKB-KW"/>
</dbReference>
<accession>A0A6L5YCC4</accession>
<evidence type="ECO:0000256" key="2">
    <source>
        <dbReference type="PIRSR" id="PIRSR639383-1"/>
    </source>
</evidence>
<feature type="binding site" evidence="3">
    <location>
        <position position="124"/>
    </location>
    <ligand>
        <name>substrate</name>
    </ligand>
</feature>
<protein>
    <submittedName>
        <fullName evidence="6">HIT domain-containing protein</fullName>
    </submittedName>
</protein>
<dbReference type="Proteomes" id="UP000473699">
    <property type="component" value="Unassembled WGS sequence"/>
</dbReference>
<name>A0A6L5YCC4_9BACT</name>
<reference evidence="6 7" key="1">
    <citation type="submission" date="2019-08" db="EMBL/GenBank/DDBJ databases">
        <title>In-depth cultivation of the pig gut microbiome towards novel bacterial diversity and tailored functional studies.</title>
        <authorList>
            <person name="Wylensek D."/>
            <person name="Hitch T.C.A."/>
            <person name="Clavel T."/>
        </authorList>
    </citation>
    <scope>NUCLEOTIDE SEQUENCE [LARGE SCALE GENOMIC DNA]</scope>
    <source>
        <strain evidence="6 7">SM-530-WT-4B</strain>
    </source>
</reference>
<evidence type="ECO:0000313" key="7">
    <source>
        <dbReference type="Proteomes" id="UP000473699"/>
    </source>
</evidence>
<dbReference type="PANTHER" id="PTHR42997:SF1">
    <property type="entry name" value="AP-4-A PHOSPHORYLASE"/>
    <property type="match status" value="1"/>
</dbReference>
<dbReference type="Pfam" id="PF01230">
    <property type="entry name" value="HIT"/>
    <property type="match status" value="1"/>
</dbReference>
<dbReference type="InterPro" id="IPR039383">
    <property type="entry name" value="FHIT"/>
</dbReference>
<evidence type="ECO:0000313" key="6">
    <source>
        <dbReference type="EMBL" id="MST55901.1"/>
    </source>
</evidence>
<feature type="active site" description="Tele-AMP-histidine intermediate" evidence="2">
    <location>
        <position position="122"/>
    </location>
</feature>
<comment type="caution">
    <text evidence="6">The sequence shown here is derived from an EMBL/GenBank/DDBJ whole genome shotgun (WGS) entry which is preliminary data.</text>
</comment>
<sequence>METLMAPWRYTYLNSTKSGGKSCIFCDFPADGSDDRKHFIVFRGTYCFVILNAYPYSSGHLMVIPYRHTTDLRSFTSKESLEFHDLIARSVECLKSAFHPDGFNVGINIGTAAGAGIDTHIHCHVVPRWNGDSNFMGAIGNVKVVPISLEETWERCRTCWR</sequence>
<evidence type="ECO:0000256" key="4">
    <source>
        <dbReference type="PROSITE-ProRule" id="PRU00464"/>
    </source>
</evidence>
<dbReference type="InterPro" id="IPR011146">
    <property type="entry name" value="HIT-like"/>
</dbReference>
<dbReference type="Gene3D" id="3.30.428.10">
    <property type="entry name" value="HIT-like"/>
    <property type="match status" value="1"/>
</dbReference>
<keyword evidence="1" id="KW-0547">Nucleotide-binding</keyword>
<dbReference type="PANTHER" id="PTHR42997">
    <property type="entry name" value="HIT FAMILY HYDROLASE"/>
    <property type="match status" value="1"/>
</dbReference>
<keyword evidence="7" id="KW-1185">Reference proteome</keyword>
<dbReference type="CDD" id="cd01275">
    <property type="entry name" value="FHIT"/>
    <property type="match status" value="1"/>
</dbReference>
<evidence type="ECO:0000256" key="3">
    <source>
        <dbReference type="PIRSR" id="PIRSR639383-2"/>
    </source>
</evidence>